<reference evidence="1 2" key="1">
    <citation type="journal article" date="2019" name="Nat. Ecol. Evol.">
        <title>Megaphylogeny resolves global patterns of mushroom evolution.</title>
        <authorList>
            <person name="Varga T."/>
            <person name="Krizsan K."/>
            <person name="Foldi C."/>
            <person name="Dima B."/>
            <person name="Sanchez-Garcia M."/>
            <person name="Sanchez-Ramirez S."/>
            <person name="Szollosi G.J."/>
            <person name="Szarkandi J.G."/>
            <person name="Papp V."/>
            <person name="Albert L."/>
            <person name="Andreopoulos W."/>
            <person name="Angelini C."/>
            <person name="Antonin V."/>
            <person name="Barry K.W."/>
            <person name="Bougher N.L."/>
            <person name="Buchanan P."/>
            <person name="Buyck B."/>
            <person name="Bense V."/>
            <person name="Catcheside P."/>
            <person name="Chovatia M."/>
            <person name="Cooper J."/>
            <person name="Damon W."/>
            <person name="Desjardin D."/>
            <person name="Finy P."/>
            <person name="Geml J."/>
            <person name="Haridas S."/>
            <person name="Hughes K."/>
            <person name="Justo A."/>
            <person name="Karasinski D."/>
            <person name="Kautmanova I."/>
            <person name="Kiss B."/>
            <person name="Kocsube S."/>
            <person name="Kotiranta H."/>
            <person name="LaButti K.M."/>
            <person name="Lechner B.E."/>
            <person name="Liimatainen K."/>
            <person name="Lipzen A."/>
            <person name="Lukacs Z."/>
            <person name="Mihaltcheva S."/>
            <person name="Morgado L.N."/>
            <person name="Niskanen T."/>
            <person name="Noordeloos M.E."/>
            <person name="Ohm R.A."/>
            <person name="Ortiz-Santana B."/>
            <person name="Ovrebo C."/>
            <person name="Racz N."/>
            <person name="Riley R."/>
            <person name="Savchenko A."/>
            <person name="Shiryaev A."/>
            <person name="Soop K."/>
            <person name="Spirin V."/>
            <person name="Szebenyi C."/>
            <person name="Tomsovsky M."/>
            <person name="Tulloss R.E."/>
            <person name="Uehling J."/>
            <person name="Grigoriev I.V."/>
            <person name="Vagvolgyi C."/>
            <person name="Papp T."/>
            <person name="Martin F.M."/>
            <person name="Miettinen O."/>
            <person name="Hibbett D.S."/>
            <person name="Nagy L.G."/>
        </authorList>
    </citation>
    <scope>NUCLEOTIDE SEQUENCE [LARGE SCALE GENOMIC DNA]</scope>
    <source>
        <strain evidence="1 2">CBS 962.96</strain>
    </source>
</reference>
<evidence type="ECO:0000313" key="2">
    <source>
        <dbReference type="Proteomes" id="UP000297245"/>
    </source>
</evidence>
<protein>
    <submittedName>
        <fullName evidence="1">Uncharacterized protein</fullName>
    </submittedName>
</protein>
<accession>A0A4S8LA50</accession>
<dbReference type="EMBL" id="ML179535">
    <property type="protein sequence ID" value="THU85672.1"/>
    <property type="molecule type" value="Genomic_DNA"/>
</dbReference>
<evidence type="ECO:0000313" key="1">
    <source>
        <dbReference type="EMBL" id="THU85672.1"/>
    </source>
</evidence>
<name>A0A4S8LA50_DENBC</name>
<keyword evidence="2" id="KW-1185">Reference proteome</keyword>
<dbReference type="AlphaFoldDB" id="A0A4S8LA50"/>
<dbReference type="Proteomes" id="UP000297245">
    <property type="component" value="Unassembled WGS sequence"/>
</dbReference>
<proteinExistence type="predicted"/>
<sequence>MSSPVNSTALVLRSRFSPITHLENAFGIDNLISIFLQSKLGFTFAEQPLAQNAVQVILNRHGNVRYTLTPSFADKLLEKIGIVIGILSAVISQGGSYPAPIPLPNTFPNNSLLTILSDVNKLTEDSFHTNPLRELEAVSIQALEEFLGAVNFLLVQYCKWIYVHTKRIVESGGSVEQEVANILFMPNEVIEELAYPYTPDNAAFI</sequence>
<organism evidence="1 2">
    <name type="scientific">Dendrothele bispora (strain CBS 962.96)</name>
    <dbReference type="NCBI Taxonomy" id="1314807"/>
    <lineage>
        <taxon>Eukaryota</taxon>
        <taxon>Fungi</taxon>
        <taxon>Dikarya</taxon>
        <taxon>Basidiomycota</taxon>
        <taxon>Agaricomycotina</taxon>
        <taxon>Agaricomycetes</taxon>
        <taxon>Agaricomycetidae</taxon>
        <taxon>Agaricales</taxon>
        <taxon>Agaricales incertae sedis</taxon>
        <taxon>Dendrothele</taxon>
    </lineage>
</organism>
<gene>
    <name evidence="1" type="ORF">K435DRAFT_805711</name>
</gene>